<name>A0A4P6JW18_KTERU</name>
<keyword evidence="3" id="KW-1185">Reference proteome</keyword>
<feature type="transmembrane region" description="Helical" evidence="1">
    <location>
        <begin position="7"/>
        <end position="27"/>
    </location>
</feature>
<feature type="transmembrane region" description="Helical" evidence="1">
    <location>
        <begin position="33"/>
        <end position="52"/>
    </location>
</feature>
<dbReference type="KEGG" id="kbs:EPA93_28705"/>
<keyword evidence="1" id="KW-0472">Membrane</keyword>
<evidence type="ECO:0000313" key="3">
    <source>
        <dbReference type="Proteomes" id="UP000290365"/>
    </source>
</evidence>
<dbReference type="Proteomes" id="UP000290365">
    <property type="component" value="Chromosome"/>
</dbReference>
<dbReference type="RefSeq" id="WP_129890810.1">
    <property type="nucleotide sequence ID" value="NZ_CP035758.1"/>
</dbReference>
<proteinExistence type="predicted"/>
<organism evidence="2 3">
    <name type="scientific">Ktedonosporobacter rubrisoli</name>
    <dbReference type="NCBI Taxonomy" id="2509675"/>
    <lineage>
        <taxon>Bacteria</taxon>
        <taxon>Bacillati</taxon>
        <taxon>Chloroflexota</taxon>
        <taxon>Ktedonobacteria</taxon>
        <taxon>Ktedonobacterales</taxon>
        <taxon>Ktedonosporobacteraceae</taxon>
        <taxon>Ktedonosporobacter</taxon>
    </lineage>
</organism>
<protein>
    <submittedName>
        <fullName evidence="2">Uncharacterized protein</fullName>
    </submittedName>
</protein>
<reference evidence="2 3" key="1">
    <citation type="submission" date="2019-01" db="EMBL/GenBank/DDBJ databases">
        <title>Ktedonosporobacter rubrisoli SCAWS-G2.</title>
        <authorList>
            <person name="Huang Y."/>
            <person name="Yan B."/>
        </authorList>
    </citation>
    <scope>NUCLEOTIDE SEQUENCE [LARGE SCALE GENOMIC DNA]</scope>
    <source>
        <strain evidence="2 3">SCAWS-G2</strain>
    </source>
</reference>
<keyword evidence="1" id="KW-1133">Transmembrane helix</keyword>
<dbReference type="EMBL" id="CP035758">
    <property type="protein sequence ID" value="QBD79744.1"/>
    <property type="molecule type" value="Genomic_DNA"/>
</dbReference>
<feature type="transmembrane region" description="Helical" evidence="1">
    <location>
        <begin position="90"/>
        <end position="108"/>
    </location>
</feature>
<accession>A0A4P6JW18</accession>
<evidence type="ECO:0000313" key="2">
    <source>
        <dbReference type="EMBL" id="QBD79744.1"/>
    </source>
</evidence>
<keyword evidence="1" id="KW-0812">Transmembrane</keyword>
<evidence type="ECO:0000256" key="1">
    <source>
        <dbReference type="SAM" id="Phobius"/>
    </source>
</evidence>
<dbReference type="AlphaFoldDB" id="A0A4P6JW18"/>
<feature type="transmembrane region" description="Helical" evidence="1">
    <location>
        <begin position="64"/>
        <end position="84"/>
    </location>
</feature>
<sequence>MKKVMLILASVIGVIGIIHISLTPFLYKGLTLDGLWFACAGLALILLTFLNYTRLTMTEKQSQLFVLCHIANILTVVMIGLILMHLFAPHVLLLFVLLVLQTILLIRYQFVAYPSVQSEGGQERSGKLVS</sequence>
<gene>
    <name evidence="2" type="ORF">EPA93_28705</name>
</gene>